<comment type="caution">
    <text evidence="1">The sequence shown here is derived from an EMBL/GenBank/DDBJ whole genome shotgun (WGS) entry which is preliminary data.</text>
</comment>
<proteinExistence type="predicted"/>
<evidence type="ECO:0000313" key="2">
    <source>
        <dbReference type="Proteomes" id="UP000034455"/>
    </source>
</evidence>
<gene>
    <name evidence="1" type="ORF">UF66_2033</name>
</gene>
<name>A0A0M2NVW1_STACC</name>
<protein>
    <recommendedName>
        <fullName evidence="3">Transposase</fullName>
    </recommendedName>
</protein>
<dbReference type="PATRIC" id="fig|74704.6.peg.2090"/>
<dbReference type="Proteomes" id="UP000034455">
    <property type="component" value="Unassembled WGS sequence"/>
</dbReference>
<evidence type="ECO:0000313" key="1">
    <source>
        <dbReference type="EMBL" id="KKI62649.1"/>
    </source>
</evidence>
<organism evidence="1 2">
    <name type="scientific">Staphylococcus cohnii subsp. cohnii</name>
    <dbReference type="NCBI Taxonomy" id="74704"/>
    <lineage>
        <taxon>Bacteria</taxon>
        <taxon>Bacillati</taxon>
        <taxon>Bacillota</taxon>
        <taxon>Bacilli</taxon>
        <taxon>Bacillales</taxon>
        <taxon>Staphylococcaceae</taxon>
        <taxon>Staphylococcus</taxon>
        <taxon>Staphylococcus cohnii species complex</taxon>
    </lineage>
</organism>
<dbReference type="GeneID" id="76832970"/>
<reference evidence="1 2" key="1">
    <citation type="submission" date="2015-03" db="EMBL/GenBank/DDBJ databases">
        <title>Genome Assembly of Staphylococcus cohnii subsp. cohnii strain G22B2.</title>
        <authorList>
            <person name="Nair G."/>
            <person name="Kaur G."/>
            <person name="Khatri I."/>
            <person name="Singh N.K."/>
            <person name="Sathyabama S."/>
            <person name="Maurya S.K."/>
            <person name="Subramanian S."/>
            <person name="Agrewala J.N."/>
            <person name="Mayilraj S."/>
        </authorList>
    </citation>
    <scope>NUCLEOTIDE SEQUENCE [LARGE SCALE GENOMIC DNA]</scope>
    <source>
        <strain evidence="1 2">G22B2</strain>
    </source>
</reference>
<evidence type="ECO:0008006" key="3">
    <source>
        <dbReference type="Google" id="ProtNLM"/>
    </source>
</evidence>
<dbReference type="AlphaFoldDB" id="A0A0M2NVW1"/>
<sequence length="42" mass="4892">MKRVAYSLEIKNKAIEMKIEGYCTSEITETLNIRNSAQVKTW</sequence>
<accession>A0A0M2NVW1</accession>
<dbReference type="RefSeq" id="WP_019468123.1">
    <property type="nucleotide sequence ID" value="NZ_BKAS01000029.1"/>
</dbReference>
<dbReference type="EMBL" id="LAKJ01000039">
    <property type="protein sequence ID" value="KKI62649.1"/>
    <property type="molecule type" value="Genomic_DNA"/>
</dbReference>